<organism evidence="3 4">
    <name type="scientific">Asticcacaulis machinosus</name>
    <dbReference type="NCBI Taxonomy" id="2984211"/>
    <lineage>
        <taxon>Bacteria</taxon>
        <taxon>Pseudomonadati</taxon>
        <taxon>Pseudomonadota</taxon>
        <taxon>Alphaproteobacteria</taxon>
        <taxon>Caulobacterales</taxon>
        <taxon>Caulobacteraceae</taxon>
        <taxon>Asticcacaulis</taxon>
    </lineage>
</organism>
<dbReference type="PROSITE" id="PS51257">
    <property type="entry name" value="PROKAR_LIPOPROTEIN"/>
    <property type="match status" value="1"/>
</dbReference>
<name>A0ABT5HFG8_9CAUL</name>
<protein>
    <submittedName>
        <fullName evidence="3">DUF6265 family protein</fullName>
    </submittedName>
</protein>
<evidence type="ECO:0000313" key="3">
    <source>
        <dbReference type="EMBL" id="MDC7675000.1"/>
    </source>
</evidence>
<evidence type="ECO:0000313" key="4">
    <source>
        <dbReference type="Proteomes" id="UP001218579"/>
    </source>
</evidence>
<proteinExistence type="predicted"/>
<feature type="signal peptide" evidence="1">
    <location>
        <begin position="1"/>
        <end position="19"/>
    </location>
</feature>
<dbReference type="Proteomes" id="UP001218579">
    <property type="component" value="Unassembled WGS sequence"/>
</dbReference>
<gene>
    <name evidence="3" type="ORF">PQU98_02590</name>
</gene>
<dbReference type="InterPro" id="IPR046232">
    <property type="entry name" value="DUF6265"/>
</dbReference>
<keyword evidence="1" id="KW-0732">Signal</keyword>
<dbReference type="RefSeq" id="WP_272743309.1">
    <property type="nucleotide sequence ID" value="NZ_JAQQKV010000001.1"/>
</dbReference>
<dbReference type="Pfam" id="PF19780">
    <property type="entry name" value="DUF6265"/>
    <property type="match status" value="1"/>
</dbReference>
<dbReference type="EMBL" id="JAQQKV010000001">
    <property type="protein sequence ID" value="MDC7675000.1"/>
    <property type="molecule type" value="Genomic_DNA"/>
</dbReference>
<feature type="chain" id="PRO_5047491480" evidence="1">
    <location>
        <begin position="20"/>
        <end position="149"/>
    </location>
</feature>
<comment type="caution">
    <text evidence="3">The sequence shown here is derived from an EMBL/GenBank/DDBJ whole genome shotgun (WGS) entry which is preliminary data.</text>
</comment>
<keyword evidence="4" id="KW-1185">Reference proteome</keyword>
<evidence type="ECO:0000259" key="2">
    <source>
        <dbReference type="Pfam" id="PF19780"/>
    </source>
</evidence>
<feature type="domain" description="DUF6265" evidence="2">
    <location>
        <begin position="27"/>
        <end position="131"/>
    </location>
</feature>
<evidence type="ECO:0000256" key="1">
    <source>
        <dbReference type="SAM" id="SignalP"/>
    </source>
</evidence>
<accession>A0ABT5HFG8</accession>
<reference evidence="3 4" key="1">
    <citation type="submission" date="2023-01" db="EMBL/GenBank/DDBJ databases">
        <title>Novel species of the genus Asticcacaulis isolated from rivers.</title>
        <authorList>
            <person name="Lu H."/>
        </authorList>
    </citation>
    <scope>NUCLEOTIDE SEQUENCE [LARGE SCALE GENOMIC DNA]</scope>
    <source>
        <strain evidence="3 4">LKC15W</strain>
    </source>
</reference>
<sequence length="149" mass="15794">MKALLIAIGFAALGGAANAEGASSLGWITGCWVQADGDRVVEEYWTTPSGGVLMGAGKTLRAGKLRNYEHMRIEAIAGVLTFTAIPSGQAQASFPVKSQAEGEVIFESLSHDFPQRVIYRKADNGLSARIEGVVNGQSRSVDFTYKPCG</sequence>